<dbReference type="SUPFAM" id="SSF47413">
    <property type="entry name" value="lambda repressor-like DNA-binding domains"/>
    <property type="match status" value="1"/>
</dbReference>
<evidence type="ECO:0000313" key="3">
    <source>
        <dbReference type="EMBL" id="RFO95325.1"/>
    </source>
</evidence>
<evidence type="ECO:0000259" key="2">
    <source>
        <dbReference type="PROSITE" id="PS50943"/>
    </source>
</evidence>
<dbReference type="PROSITE" id="PS50943">
    <property type="entry name" value="HTH_CROC1"/>
    <property type="match status" value="1"/>
</dbReference>
<dbReference type="GO" id="GO:0003677">
    <property type="term" value="F:DNA binding"/>
    <property type="evidence" value="ECO:0007669"/>
    <property type="project" value="UniProtKB-KW"/>
</dbReference>
<comment type="caution">
    <text evidence="3">The sequence shown here is derived from an EMBL/GenBank/DDBJ whole genome shotgun (WGS) entry which is preliminary data.</text>
</comment>
<dbReference type="GO" id="GO:0005829">
    <property type="term" value="C:cytosol"/>
    <property type="evidence" value="ECO:0007669"/>
    <property type="project" value="TreeGrafter"/>
</dbReference>
<dbReference type="Pfam" id="PF01381">
    <property type="entry name" value="HTH_3"/>
    <property type="match status" value="1"/>
</dbReference>
<dbReference type="PANTHER" id="PTHR46797">
    <property type="entry name" value="HTH-TYPE TRANSCRIPTIONAL REGULATOR"/>
    <property type="match status" value="1"/>
</dbReference>
<evidence type="ECO:0000256" key="1">
    <source>
        <dbReference type="ARBA" id="ARBA00023125"/>
    </source>
</evidence>
<gene>
    <name evidence="3" type="ORF">DIC66_19050</name>
</gene>
<dbReference type="AlphaFoldDB" id="A0A3E1R7H1"/>
<accession>A0A3E1R7H1</accession>
<feature type="domain" description="HTH cro/C1-type" evidence="2">
    <location>
        <begin position="16"/>
        <end position="70"/>
    </location>
</feature>
<dbReference type="CDD" id="cd00093">
    <property type="entry name" value="HTH_XRE"/>
    <property type="match status" value="1"/>
</dbReference>
<dbReference type="SMART" id="SM00530">
    <property type="entry name" value="HTH_XRE"/>
    <property type="match status" value="1"/>
</dbReference>
<dbReference type="RefSeq" id="WP_117179765.1">
    <property type="nucleotide sequence ID" value="NZ_QFZK01000018.1"/>
</dbReference>
<evidence type="ECO:0000313" key="4">
    <source>
        <dbReference type="Proteomes" id="UP000260665"/>
    </source>
</evidence>
<dbReference type="OrthoDB" id="1097442at2"/>
<reference evidence="3 4" key="1">
    <citation type="submission" date="2018-05" db="EMBL/GenBank/DDBJ databases">
        <title>Rhodoferax soyangensis sp.nov., isolated from an oligotrophic freshwater lake.</title>
        <authorList>
            <person name="Park M."/>
        </authorList>
    </citation>
    <scope>NUCLEOTIDE SEQUENCE [LARGE SCALE GENOMIC DNA]</scope>
    <source>
        <strain evidence="3 4">IMCC26218</strain>
    </source>
</reference>
<dbReference type="PANTHER" id="PTHR46797:SF1">
    <property type="entry name" value="METHYLPHOSPHONATE SYNTHASE"/>
    <property type="match status" value="1"/>
</dbReference>
<proteinExistence type="predicted"/>
<organism evidence="3 4">
    <name type="scientific">Rhodoferax lacus</name>
    <dbReference type="NCBI Taxonomy" id="2184758"/>
    <lineage>
        <taxon>Bacteria</taxon>
        <taxon>Pseudomonadati</taxon>
        <taxon>Pseudomonadota</taxon>
        <taxon>Betaproteobacteria</taxon>
        <taxon>Burkholderiales</taxon>
        <taxon>Comamonadaceae</taxon>
        <taxon>Rhodoferax</taxon>
    </lineage>
</organism>
<keyword evidence="4" id="KW-1185">Reference proteome</keyword>
<dbReference type="Proteomes" id="UP000260665">
    <property type="component" value="Unassembled WGS sequence"/>
</dbReference>
<dbReference type="Gene3D" id="1.10.260.40">
    <property type="entry name" value="lambda repressor-like DNA-binding domains"/>
    <property type="match status" value="1"/>
</dbReference>
<name>A0A3E1R7H1_9BURK</name>
<dbReference type="InterPro" id="IPR001387">
    <property type="entry name" value="Cro/C1-type_HTH"/>
</dbReference>
<dbReference type="InterPro" id="IPR050807">
    <property type="entry name" value="TransReg_Diox_bact_type"/>
</dbReference>
<dbReference type="EMBL" id="QFZK01000018">
    <property type="protein sequence ID" value="RFO95325.1"/>
    <property type="molecule type" value="Genomic_DNA"/>
</dbReference>
<dbReference type="GO" id="GO:0003700">
    <property type="term" value="F:DNA-binding transcription factor activity"/>
    <property type="evidence" value="ECO:0007669"/>
    <property type="project" value="TreeGrafter"/>
</dbReference>
<dbReference type="InterPro" id="IPR010982">
    <property type="entry name" value="Lambda_DNA-bd_dom_sf"/>
</dbReference>
<sequence length="92" mass="10300">MKQSEIDFKKVVGKQVKKLRLKAGMTQDVLSERCGIYRTYLSRVEAGSANPTLLVMIALATSLGVHVCELFHDFDDTANDLIATLTDRQRTQ</sequence>
<keyword evidence="1" id="KW-0238">DNA-binding</keyword>
<protein>
    <submittedName>
        <fullName evidence="3">Transcriptional regulator</fullName>
    </submittedName>
</protein>